<protein>
    <recommendedName>
        <fullName evidence="4 13">Alpha-galactosidase</fullName>
        <ecNumber evidence="4 13">3.2.1.22</ecNumber>
    </recommendedName>
    <alternativeName>
        <fullName evidence="13">Melibiase</fullName>
    </alternativeName>
</protein>
<comment type="subcellular location">
    <subcellularLocation>
        <location evidence="2">Secreted</location>
    </subcellularLocation>
</comment>
<evidence type="ECO:0000256" key="12">
    <source>
        <dbReference type="ARBA" id="ARBA00023326"/>
    </source>
</evidence>
<dbReference type="STRING" id="361077.A0A152A806"/>
<keyword evidence="5" id="KW-0964">Secreted</keyword>
<comment type="catalytic activity">
    <reaction evidence="1 13">
        <text>Hydrolysis of terminal, non-reducing alpha-D-galactose residues in alpha-D-galactosides, including galactose oligosaccharides, galactomannans and galactolipids.</text>
        <dbReference type="EC" id="3.2.1.22"/>
    </reaction>
</comment>
<dbReference type="InterPro" id="IPR013785">
    <property type="entry name" value="Aldolase_TIM"/>
</dbReference>
<dbReference type="PROSITE" id="PS00512">
    <property type="entry name" value="ALPHA_GALACTOSIDASE"/>
    <property type="match status" value="1"/>
</dbReference>
<dbReference type="PANTHER" id="PTHR11452">
    <property type="entry name" value="ALPHA-GALACTOSIDASE/ALPHA-N-ACETYLGALACTOSAMINIDASE"/>
    <property type="match status" value="1"/>
</dbReference>
<dbReference type="InterPro" id="IPR000111">
    <property type="entry name" value="Glyco_hydro_27/36_CS"/>
</dbReference>
<evidence type="ECO:0000256" key="5">
    <source>
        <dbReference type="ARBA" id="ARBA00022525"/>
    </source>
</evidence>
<evidence type="ECO:0000256" key="9">
    <source>
        <dbReference type="ARBA" id="ARBA00023180"/>
    </source>
</evidence>
<dbReference type="InParanoid" id="A0A152A806"/>
<dbReference type="Pfam" id="PF17801">
    <property type="entry name" value="Melibiase_C"/>
    <property type="match status" value="1"/>
</dbReference>
<organism evidence="15 16">
    <name type="scientific">Tieghemostelium lacteum</name>
    <name type="common">Slime mold</name>
    <name type="synonym">Dictyostelium lacteum</name>
    <dbReference type="NCBI Taxonomy" id="361077"/>
    <lineage>
        <taxon>Eukaryota</taxon>
        <taxon>Amoebozoa</taxon>
        <taxon>Evosea</taxon>
        <taxon>Eumycetozoa</taxon>
        <taxon>Dictyostelia</taxon>
        <taxon>Dictyosteliales</taxon>
        <taxon>Raperosteliaceae</taxon>
        <taxon>Tieghemostelium</taxon>
    </lineage>
</organism>
<evidence type="ECO:0000256" key="3">
    <source>
        <dbReference type="ARBA" id="ARBA00009743"/>
    </source>
</evidence>
<dbReference type="InterPro" id="IPR013780">
    <property type="entry name" value="Glyco_hydro_b"/>
</dbReference>
<keyword evidence="16" id="KW-1185">Reference proteome</keyword>
<name>A0A152A806_TIELA</name>
<accession>A0A152A806</accession>
<keyword evidence="9" id="KW-0325">Glycoprotein</keyword>
<keyword evidence="7 13" id="KW-0378">Hydrolase</keyword>
<gene>
    <name evidence="15" type="ORF">DLAC_00991</name>
</gene>
<evidence type="ECO:0000256" key="10">
    <source>
        <dbReference type="ARBA" id="ARBA00023277"/>
    </source>
</evidence>
<evidence type="ECO:0000259" key="14">
    <source>
        <dbReference type="Pfam" id="PF17801"/>
    </source>
</evidence>
<dbReference type="Gene3D" id="3.20.20.70">
    <property type="entry name" value="Aldolase class I"/>
    <property type="match status" value="1"/>
</dbReference>
<keyword evidence="11 13" id="KW-0326">Glycosidase</keyword>
<keyword evidence="8 13" id="KW-1015">Disulfide bond</keyword>
<dbReference type="OMA" id="DRYPPMR"/>
<dbReference type="SUPFAM" id="SSF51011">
    <property type="entry name" value="Glycosyl hydrolase domain"/>
    <property type="match status" value="1"/>
</dbReference>
<evidence type="ECO:0000256" key="7">
    <source>
        <dbReference type="ARBA" id="ARBA00022801"/>
    </source>
</evidence>
<dbReference type="OrthoDB" id="5795902at2759"/>
<keyword evidence="12" id="KW-0624">Polysaccharide degradation</keyword>
<dbReference type="GO" id="GO:0005576">
    <property type="term" value="C:extracellular region"/>
    <property type="evidence" value="ECO:0007669"/>
    <property type="project" value="UniProtKB-SubCell"/>
</dbReference>
<dbReference type="InterPro" id="IPR041233">
    <property type="entry name" value="Melibiase_C"/>
</dbReference>
<dbReference type="FunFam" id="2.60.40.1180:FF:000008">
    <property type="entry name" value="Alpha-galactosidase"/>
    <property type="match status" value="1"/>
</dbReference>
<dbReference type="GO" id="GO:0000272">
    <property type="term" value="P:polysaccharide catabolic process"/>
    <property type="evidence" value="ECO:0007669"/>
    <property type="project" value="UniProtKB-KW"/>
</dbReference>
<dbReference type="PANTHER" id="PTHR11452:SF75">
    <property type="entry name" value="ALPHA-GALACTOSIDASE MEL1"/>
    <property type="match status" value="1"/>
</dbReference>
<feature type="domain" description="Alpha galactosidase C-terminal" evidence="14">
    <location>
        <begin position="257"/>
        <end position="333"/>
    </location>
</feature>
<evidence type="ECO:0000256" key="6">
    <source>
        <dbReference type="ARBA" id="ARBA00022729"/>
    </source>
</evidence>
<dbReference type="CDD" id="cd14792">
    <property type="entry name" value="GH27"/>
    <property type="match status" value="1"/>
</dbReference>
<keyword evidence="6" id="KW-0732">Signal</keyword>
<dbReference type="InterPro" id="IPR017853">
    <property type="entry name" value="GH"/>
</dbReference>
<evidence type="ECO:0000256" key="2">
    <source>
        <dbReference type="ARBA" id="ARBA00004613"/>
    </source>
</evidence>
<comment type="caution">
    <text evidence="15">The sequence shown here is derived from an EMBL/GenBank/DDBJ whole genome shotgun (WGS) entry which is preliminary data.</text>
</comment>
<evidence type="ECO:0000256" key="13">
    <source>
        <dbReference type="RuleBase" id="RU361168"/>
    </source>
</evidence>
<dbReference type="SUPFAM" id="SSF51445">
    <property type="entry name" value="(Trans)glycosidases"/>
    <property type="match status" value="1"/>
</dbReference>
<keyword evidence="10" id="KW-0119">Carbohydrate metabolism</keyword>
<dbReference type="FunCoup" id="A0A152A806">
    <property type="interactions" value="45"/>
</dbReference>
<evidence type="ECO:0000256" key="4">
    <source>
        <dbReference type="ARBA" id="ARBA00012755"/>
    </source>
</evidence>
<proteinExistence type="inferred from homology"/>
<dbReference type="Proteomes" id="UP000076078">
    <property type="component" value="Unassembled WGS sequence"/>
</dbReference>
<evidence type="ECO:0000256" key="8">
    <source>
        <dbReference type="ARBA" id="ARBA00023157"/>
    </source>
</evidence>
<dbReference type="GO" id="GO:0004557">
    <property type="term" value="F:alpha-galactosidase activity"/>
    <property type="evidence" value="ECO:0007669"/>
    <property type="project" value="UniProtKB-EC"/>
</dbReference>
<dbReference type="EMBL" id="LODT01000004">
    <property type="protein sequence ID" value="KYR02177.1"/>
    <property type="molecule type" value="Genomic_DNA"/>
</dbReference>
<dbReference type="FunFam" id="3.20.20.70:FF:000197">
    <property type="entry name" value="Alpha-galactosidase"/>
    <property type="match status" value="1"/>
</dbReference>
<dbReference type="Gene3D" id="2.60.40.1180">
    <property type="entry name" value="Golgi alpha-mannosidase II"/>
    <property type="match status" value="1"/>
</dbReference>
<evidence type="ECO:0000313" key="15">
    <source>
        <dbReference type="EMBL" id="KYR02177.1"/>
    </source>
</evidence>
<comment type="similarity">
    <text evidence="3 13">Belongs to the glycosyl hydrolase 27 family.</text>
</comment>
<dbReference type="Pfam" id="PF16499">
    <property type="entry name" value="Melibiase_2"/>
    <property type="match status" value="1"/>
</dbReference>
<dbReference type="EC" id="3.2.1.22" evidence="4 13"/>
<dbReference type="AlphaFoldDB" id="A0A152A806"/>
<evidence type="ECO:0000256" key="1">
    <source>
        <dbReference type="ARBA" id="ARBA00001255"/>
    </source>
</evidence>
<dbReference type="InterPro" id="IPR002241">
    <property type="entry name" value="Glyco_hydro_27"/>
</dbReference>
<evidence type="ECO:0000256" key="11">
    <source>
        <dbReference type="ARBA" id="ARBA00023295"/>
    </source>
</evidence>
<evidence type="ECO:0000313" key="16">
    <source>
        <dbReference type="Proteomes" id="UP000076078"/>
    </source>
</evidence>
<reference evidence="15 16" key="1">
    <citation type="submission" date="2015-12" db="EMBL/GenBank/DDBJ databases">
        <title>Dictyostelia acquired genes for synthesis and detection of signals that induce cell-type specialization by lateral gene transfer from prokaryotes.</title>
        <authorList>
            <person name="Gloeckner G."/>
            <person name="Schaap P."/>
        </authorList>
    </citation>
    <scope>NUCLEOTIDE SEQUENCE [LARGE SCALE GENOMIC DNA]</scope>
    <source>
        <strain evidence="15 16">TK</strain>
    </source>
</reference>
<sequence>METALAMSQNGMMDVGYQYVNIDDCWAYERDDEGVIQADPTTFPNGIAYIADYVHSLGLKLGIYTDGGILTCEKRPGSYGYEQLDAQTYAKWGIDYVKEDWCFTFVEIPSERYQIMADALNATGRQIFFSLCDWGVDEPWSFGPGVGNSWRTTPDIQDNWESFLSNLMAQVPIAGYSGLGGWNDPDMLEVGNGGMTNIEYTSQFSLWSLLSAPLIAGNDLRNMDSESLSILTAPEVIAINQDDLGKQGTLLRASEKGSLQVWGRPLYDGSRAVVLFNTQSQNASITVEWSDIWLSPEQTFTVRDLWAQSDIGEFTGSYTSTDIPSHGCVMLKIYTGSSIQNW</sequence>
<dbReference type="PRINTS" id="PR00740">
    <property type="entry name" value="GLHYDRLASE27"/>
</dbReference>